<dbReference type="Pfam" id="PF02384">
    <property type="entry name" value="N6_Mtase"/>
    <property type="match status" value="1"/>
</dbReference>
<evidence type="ECO:0000256" key="3">
    <source>
        <dbReference type="ARBA" id="ARBA00023125"/>
    </source>
</evidence>
<dbReference type="Gene3D" id="3.40.50.150">
    <property type="entry name" value="Vaccinia Virus protein VP39"/>
    <property type="match status" value="1"/>
</dbReference>
<sequence>MESRIKEFLQLLSSRGIEEFDVILNEMLRIKITERKLKQQGRLISATITTREEIFSSMKTLTEKEFGYFPGDRDLFFELYSLGDGLDLFSFTKYLLALEKPKNSKLLCPKHVTMHISQVLQFVQPKRALITNAEKHLLGLSDLVRANADTEFMLTTAQKSMYYLLTLVFAENQSVTIEQVAVTNDCDTDKQFDFIFTLPDFYKEEIIKGLAKQLTDEGQLQAIVPANVTFSGGRYLELRKHLVDNYQVDSIYKLPEHTFRPYTNVKTYMLNISKMRTSKAVLIGQLEANQTQDNDKMEDDRRLQITASRSITQGKFQQFADWKVELLLDAEAQAIERFVLQKKSKFKLKDIAEIFRGKSIKKEDIKPGEIKVINISNIDKHGQISDLDLDSIDEQERKVDRYRLTDGDILITCRGTVNKIAIFNKRNQKHYIYIPSANIIVIRLKEYIENQYVKIFLESPVGKKVIQSYQRGTIVMNINPSDIGEIEIPVVSHAKQLQIIKRYNEEHQYYLEEKKKLELRWNYKRAEIYESIIDTKLDMRRQ</sequence>
<dbReference type="PANTHER" id="PTHR30408">
    <property type="entry name" value="TYPE-1 RESTRICTION ENZYME ECOKI SPECIFICITY PROTEIN"/>
    <property type="match status" value="1"/>
</dbReference>
<dbReference type="EMBL" id="MIJE01000011">
    <property type="protein sequence ID" value="OEF97529.1"/>
    <property type="molecule type" value="Genomic_DNA"/>
</dbReference>
<dbReference type="RefSeq" id="WP_069642927.1">
    <property type="nucleotide sequence ID" value="NZ_MIJE01000011.1"/>
</dbReference>
<feature type="domain" description="Type I restriction modification DNA specificity" evidence="4">
    <location>
        <begin position="345"/>
        <end position="501"/>
    </location>
</feature>
<comment type="caution">
    <text evidence="6">The sequence shown here is derived from an EMBL/GenBank/DDBJ whole genome shotgun (WGS) entry which is preliminary data.</text>
</comment>
<evidence type="ECO:0008006" key="8">
    <source>
        <dbReference type="Google" id="ProtNLM"/>
    </source>
</evidence>
<proteinExistence type="inferred from homology"/>
<name>A0A1E5G4E1_9FIRM</name>
<evidence type="ECO:0000256" key="1">
    <source>
        <dbReference type="ARBA" id="ARBA00010923"/>
    </source>
</evidence>
<dbReference type="STRING" id="766136.BHF68_04805"/>
<dbReference type="Proteomes" id="UP000094296">
    <property type="component" value="Unassembled WGS sequence"/>
</dbReference>
<keyword evidence="7" id="KW-1185">Reference proteome</keyword>
<dbReference type="OrthoDB" id="9814572at2"/>
<keyword evidence="3" id="KW-0238">DNA-binding</keyword>
<dbReference type="InterPro" id="IPR003356">
    <property type="entry name" value="DNA_methylase_A-5"/>
</dbReference>
<feature type="domain" description="DNA methylase adenine-specific" evidence="5">
    <location>
        <begin position="212"/>
        <end position="296"/>
    </location>
</feature>
<dbReference type="SUPFAM" id="SSF53335">
    <property type="entry name" value="S-adenosyl-L-methionine-dependent methyltransferases"/>
    <property type="match status" value="1"/>
</dbReference>
<keyword evidence="2" id="KW-0680">Restriction system</keyword>
<dbReference type="InterPro" id="IPR000055">
    <property type="entry name" value="Restrct_endonuc_typeI_TRD"/>
</dbReference>
<dbReference type="SUPFAM" id="SSF116734">
    <property type="entry name" value="DNA methylase specificity domain"/>
    <property type="match status" value="1"/>
</dbReference>
<protein>
    <recommendedName>
        <fullName evidence="8">Type I restriction modification DNA specificity domain-containing protein</fullName>
    </recommendedName>
</protein>
<dbReference type="GO" id="GO:0003677">
    <property type="term" value="F:DNA binding"/>
    <property type="evidence" value="ECO:0007669"/>
    <property type="project" value="UniProtKB-KW"/>
</dbReference>
<organism evidence="6 7">
    <name type="scientific">Desulfuribacillus alkaliarsenatis</name>
    <dbReference type="NCBI Taxonomy" id="766136"/>
    <lineage>
        <taxon>Bacteria</taxon>
        <taxon>Bacillati</taxon>
        <taxon>Bacillota</taxon>
        <taxon>Desulfuribacillia</taxon>
        <taxon>Desulfuribacillales</taxon>
        <taxon>Desulfuribacillaceae</taxon>
        <taxon>Desulfuribacillus</taxon>
    </lineage>
</organism>
<dbReference type="AlphaFoldDB" id="A0A1E5G4E1"/>
<dbReference type="InterPro" id="IPR052021">
    <property type="entry name" value="Type-I_RS_S_subunit"/>
</dbReference>
<dbReference type="Gene3D" id="3.90.220.20">
    <property type="entry name" value="DNA methylase specificity domains"/>
    <property type="match status" value="1"/>
</dbReference>
<dbReference type="GO" id="GO:0008170">
    <property type="term" value="F:N-methyltransferase activity"/>
    <property type="evidence" value="ECO:0007669"/>
    <property type="project" value="InterPro"/>
</dbReference>
<dbReference type="PANTHER" id="PTHR30408:SF12">
    <property type="entry name" value="TYPE I RESTRICTION ENZYME MJAVIII SPECIFICITY SUBUNIT"/>
    <property type="match status" value="1"/>
</dbReference>
<dbReference type="GO" id="GO:0009307">
    <property type="term" value="P:DNA restriction-modification system"/>
    <property type="evidence" value="ECO:0007669"/>
    <property type="project" value="UniProtKB-KW"/>
</dbReference>
<evidence type="ECO:0000313" key="6">
    <source>
        <dbReference type="EMBL" id="OEF97529.1"/>
    </source>
</evidence>
<accession>A0A1E5G4E1</accession>
<evidence type="ECO:0000259" key="5">
    <source>
        <dbReference type="Pfam" id="PF02384"/>
    </source>
</evidence>
<evidence type="ECO:0000259" key="4">
    <source>
        <dbReference type="Pfam" id="PF01420"/>
    </source>
</evidence>
<evidence type="ECO:0000256" key="2">
    <source>
        <dbReference type="ARBA" id="ARBA00022747"/>
    </source>
</evidence>
<evidence type="ECO:0000313" key="7">
    <source>
        <dbReference type="Proteomes" id="UP000094296"/>
    </source>
</evidence>
<comment type="similarity">
    <text evidence="1">Belongs to the type-I restriction system S methylase family.</text>
</comment>
<dbReference type="InterPro" id="IPR029063">
    <property type="entry name" value="SAM-dependent_MTases_sf"/>
</dbReference>
<dbReference type="InterPro" id="IPR044946">
    <property type="entry name" value="Restrct_endonuc_typeI_TRD_sf"/>
</dbReference>
<dbReference type="Pfam" id="PF01420">
    <property type="entry name" value="Methylase_S"/>
    <property type="match status" value="1"/>
</dbReference>
<gene>
    <name evidence="6" type="ORF">BHF68_04805</name>
</gene>
<reference evidence="6 7" key="1">
    <citation type="submission" date="2016-09" db="EMBL/GenBank/DDBJ databases">
        <title>Draft genome sequence for the type strain of Desulfuribacillus alkaliarsenatis AHT28, an obligately anaerobic, sulfidogenic bacterium isolated from Russian soda lake sediments.</title>
        <authorList>
            <person name="Abin C.A."/>
            <person name="Hollibaugh J.T."/>
        </authorList>
    </citation>
    <scope>NUCLEOTIDE SEQUENCE [LARGE SCALE GENOMIC DNA]</scope>
    <source>
        <strain evidence="6 7">AHT28</strain>
    </source>
</reference>